<dbReference type="NCBIfam" id="TIGR00726">
    <property type="entry name" value="peptidoglycan editing factor PgeF"/>
    <property type="match status" value="1"/>
</dbReference>
<dbReference type="GO" id="GO:0005507">
    <property type="term" value="F:copper ion binding"/>
    <property type="evidence" value="ECO:0007669"/>
    <property type="project" value="TreeGrafter"/>
</dbReference>
<organism evidence="12">
    <name type="scientific">Peptoniphilus harei</name>
    <dbReference type="NCBI Taxonomy" id="54005"/>
    <lineage>
        <taxon>Bacteria</taxon>
        <taxon>Bacillati</taxon>
        <taxon>Bacillota</taxon>
        <taxon>Tissierellia</taxon>
        <taxon>Tissierellales</taxon>
        <taxon>Peptoniphilaceae</taxon>
        <taxon>Peptoniphilus</taxon>
    </lineage>
</organism>
<dbReference type="InterPro" id="IPR003730">
    <property type="entry name" value="Cu_polyphenol_OxRdtase"/>
</dbReference>
<proteinExistence type="inferred from homology"/>
<dbReference type="Pfam" id="PF02578">
    <property type="entry name" value="Cu-oxidase_4"/>
    <property type="match status" value="1"/>
</dbReference>
<comment type="catalytic activity">
    <reaction evidence="10">
        <text>S-methyl-5'-thioadenosine + phosphate = 5-(methylsulfanyl)-alpha-D-ribose 1-phosphate + adenine</text>
        <dbReference type="Rhea" id="RHEA:11852"/>
        <dbReference type="ChEBI" id="CHEBI:16708"/>
        <dbReference type="ChEBI" id="CHEBI:17509"/>
        <dbReference type="ChEBI" id="CHEBI:43474"/>
        <dbReference type="ChEBI" id="CHEBI:58533"/>
        <dbReference type="EC" id="2.4.2.28"/>
    </reaction>
    <physiologicalReaction direction="left-to-right" evidence="10">
        <dbReference type="Rhea" id="RHEA:11853"/>
    </physiologicalReaction>
</comment>
<keyword evidence="4" id="KW-0808">Transferase</keyword>
<keyword evidence="7" id="KW-0862">Zinc</keyword>
<evidence type="ECO:0000256" key="4">
    <source>
        <dbReference type="ARBA" id="ARBA00022679"/>
    </source>
</evidence>
<comment type="function">
    <text evidence="2">Purine nucleoside enzyme that catalyzes the phosphorolysis of adenosine and inosine nucleosides, yielding D-ribose 1-phosphate and the respective free bases, adenine and hypoxanthine. Also catalyzes the phosphorolysis of S-methyl-5'-thioadenosine into adenine and S-methyl-5-thio-alpha-D-ribose 1-phosphate. Also has adenosine deaminase activity.</text>
</comment>
<comment type="catalytic activity">
    <reaction evidence="9">
        <text>adenosine + phosphate = alpha-D-ribose 1-phosphate + adenine</text>
        <dbReference type="Rhea" id="RHEA:27642"/>
        <dbReference type="ChEBI" id="CHEBI:16335"/>
        <dbReference type="ChEBI" id="CHEBI:16708"/>
        <dbReference type="ChEBI" id="CHEBI:43474"/>
        <dbReference type="ChEBI" id="CHEBI:57720"/>
        <dbReference type="EC" id="2.4.2.1"/>
    </reaction>
    <physiologicalReaction direction="left-to-right" evidence="9">
        <dbReference type="Rhea" id="RHEA:27643"/>
    </physiologicalReaction>
</comment>
<evidence type="ECO:0000313" key="13">
    <source>
        <dbReference type="Proteomes" id="UP000070174"/>
    </source>
</evidence>
<dbReference type="AlphaFoldDB" id="A0A133PRN5"/>
<dbReference type="Gene3D" id="3.60.140.10">
    <property type="entry name" value="CNF1/YfiH-like putative cysteine hydrolases"/>
    <property type="match status" value="1"/>
</dbReference>
<name>A0A133PRN5_9FIRM</name>
<evidence type="ECO:0000256" key="5">
    <source>
        <dbReference type="ARBA" id="ARBA00022723"/>
    </source>
</evidence>
<comment type="similarity">
    <text evidence="3 11">Belongs to the purine nucleoside phosphorylase YfiH/LACC1 family.</text>
</comment>
<dbReference type="GO" id="GO:0016787">
    <property type="term" value="F:hydrolase activity"/>
    <property type="evidence" value="ECO:0007669"/>
    <property type="project" value="UniProtKB-KW"/>
</dbReference>
<dbReference type="InterPro" id="IPR011324">
    <property type="entry name" value="Cytotoxic_necrot_fac-like_cat"/>
</dbReference>
<reference evidence="12 13" key="1">
    <citation type="submission" date="2016-01" db="EMBL/GenBank/DDBJ databases">
        <authorList>
            <person name="Oliw E.H."/>
        </authorList>
    </citation>
    <scope>NUCLEOTIDE SEQUENCE [LARGE SCALE GENOMIC DNA]</scope>
    <source>
        <strain evidence="12 13">CMW7756A</strain>
    </source>
</reference>
<sequence>MKSKFLEENGIANLISGMEYSLSYAKEGDKVKEYVADMLRRMEISPDEIYSCIQTHTDKIAYCDGESGSDFVYGRNFPDTDGLVTDKKNLALLLKFADCTPIVLYDKKKEILSIVHSGWRGAQKKIPKKAIEKMKKEFKSDPRDIIVYIGPNIDIENYEVGEEVYKEFKDFENREKFFKKVGGTWHLSMTDVNKEILLDSGIKEENIDICKESTYKNLDLHSARREGKTYGLNSMIVVMR</sequence>
<evidence type="ECO:0000256" key="10">
    <source>
        <dbReference type="ARBA" id="ARBA00049893"/>
    </source>
</evidence>
<comment type="caution">
    <text evidence="12">The sequence shown here is derived from an EMBL/GenBank/DDBJ whole genome shotgun (WGS) entry which is preliminary data.</text>
</comment>
<dbReference type="CDD" id="cd16833">
    <property type="entry name" value="YfiH"/>
    <property type="match status" value="1"/>
</dbReference>
<gene>
    <name evidence="12" type="ORF">HMPREF3229_00465</name>
</gene>
<evidence type="ECO:0000313" key="12">
    <source>
        <dbReference type="EMBL" id="KXA31477.1"/>
    </source>
</evidence>
<evidence type="ECO:0000256" key="2">
    <source>
        <dbReference type="ARBA" id="ARBA00003215"/>
    </source>
</evidence>
<dbReference type="RefSeq" id="WP_060799743.1">
    <property type="nucleotide sequence ID" value="NZ_KQ957090.1"/>
</dbReference>
<keyword evidence="6" id="KW-0378">Hydrolase</keyword>
<protein>
    <recommendedName>
        <fullName evidence="11">Purine nucleoside phosphorylase</fullName>
    </recommendedName>
</protein>
<evidence type="ECO:0000256" key="8">
    <source>
        <dbReference type="ARBA" id="ARBA00047989"/>
    </source>
</evidence>
<evidence type="ECO:0000256" key="3">
    <source>
        <dbReference type="ARBA" id="ARBA00007353"/>
    </source>
</evidence>
<dbReference type="PANTHER" id="PTHR30616:SF2">
    <property type="entry name" value="PURINE NUCLEOSIDE PHOSPHORYLASE LACC1"/>
    <property type="match status" value="1"/>
</dbReference>
<comment type="catalytic activity">
    <reaction evidence="1">
        <text>inosine + phosphate = alpha-D-ribose 1-phosphate + hypoxanthine</text>
        <dbReference type="Rhea" id="RHEA:27646"/>
        <dbReference type="ChEBI" id="CHEBI:17368"/>
        <dbReference type="ChEBI" id="CHEBI:17596"/>
        <dbReference type="ChEBI" id="CHEBI:43474"/>
        <dbReference type="ChEBI" id="CHEBI:57720"/>
        <dbReference type="EC" id="2.4.2.1"/>
    </reaction>
    <physiologicalReaction direction="left-to-right" evidence="1">
        <dbReference type="Rhea" id="RHEA:27647"/>
    </physiologicalReaction>
</comment>
<dbReference type="Proteomes" id="UP000070174">
    <property type="component" value="Unassembled WGS sequence"/>
</dbReference>
<keyword evidence="5" id="KW-0479">Metal-binding</keyword>
<dbReference type="InterPro" id="IPR038371">
    <property type="entry name" value="Cu_polyphenol_OxRdtase_sf"/>
</dbReference>
<evidence type="ECO:0000256" key="1">
    <source>
        <dbReference type="ARBA" id="ARBA00000553"/>
    </source>
</evidence>
<accession>A0A133PRN5</accession>
<evidence type="ECO:0000256" key="9">
    <source>
        <dbReference type="ARBA" id="ARBA00048968"/>
    </source>
</evidence>
<dbReference type="EMBL" id="LRQE01000012">
    <property type="protein sequence ID" value="KXA31477.1"/>
    <property type="molecule type" value="Genomic_DNA"/>
</dbReference>
<dbReference type="GO" id="GO:0017061">
    <property type="term" value="F:S-methyl-5-thioadenosine phosphorylase activity"/>
    <property type="evidence" value="ECO:0007669"/>
    <property type="project" value="UniProtKB-EC"/>
</dbReference>
<evidence type="ECO:0000256" key="11">
    <source>
        <dbReference type="RuleBase" id="RU361274"/>
    </source>
</evidence>
<dbReference type="SUPFAM" id="SSF64438">
    <property type="entry name" value="CNF1/YfiH-like putative cysteine hydrolases"/>
    <property type="match status" value="1"/>
</dbReference>
<dbReference type="PANTHER" id="PTHR30616">
    <property type="entry name" value="UNCHARACTERIZED PROTEIN YFIH"/>
    <property type="match status" value="1"/>
</dbReference>
<dbReference type="PATRIC" id="fig|54005.3.peg.459"/>
<comment type="catalytic activity">
    <reaction evidence="8">
        <text>adenosine + H2O + H(+) = inosine + NH4(+)</text>
        <dbReference type="Rhea" id="RHEA:24408"/>
        <dbReference type="ChEBI" id="CHEBI:15377"/>
        <dbReference type="ChEBI" id="CHEBI:15378"/>
        <dbReference type="ChEBI" id="CHEBI:16335"/>
        <dbReference type="ChEBI" id="CHEBI:17596"/>
        <dbReference type="ChEBI" id="CHEBI:28938"/>
        <dbReference type="EC" id="3.5.4.4"/>
    </reaction>
    <physiologicalReaction direction="left-to-right" evidence="8">
        <dbReference type="Rhea" id="RHEA:24409"/>
    </physiologicalReaction>
</comment>
<evidence type="ECO:0000256" key="7">
    <source>
        <dbReference type="ARBA" id="ARBA00022833"/>
    </source>
</evidence>
<evidence type="ECO:0000256" key="6">
    <source>
        <dbReference type="ARBA" id="ARBA00022801"/>
    </source>
</evidence>